<evidence type="ECO:0000313" key="2">
    <source>
        <dbReference type="EMBL" id="CAI5448246.1"/>
    </source>
</evidence>
<comment type="caution">
    <text evidence="2">The sequence shown here is derived from an EMBL/GenBank/DDBJ whole genome shotgun (WGS) entry which is preliminary data.</text>
</comment>
<keyword evidence="3" id="KW-1185">Reference proteome</keyword>
<evidence type="ECO:0000256" key="1">
    <source>
        <dbReference type="SAM" id="Phobius"/>
    </source>
</evidence>
<feature type="transmembrane region" description="Helical" evidence="1">
    <location>
        <begin position="251"/>
        <end position="279"/>
    </location>
</feature>
<feature type="transmembrane region" description="Helical" evidence="1">
    <location>
        <begin position="204"/>
        <end position="227"/>
    </location>
</feature>
<feature type="transmembrane region" description="Helical" evidence="1">
    <location>
        <begin position="90"/>
        <end position="114"/>
    </location>
</feature>
<dbReference type="InterPro" id="IPR019428">
    <property type="entry name" value="7TM_GPCR_serpentine_rcpt_Str"/>
</dbReference>
<dbReference type="Proteomes" id="UP001152747">
    <property type="component" value="Unassembled WGS sequence"/>
</dbReference>
<dbReference type="GO" id="GO:0005886">
    <property type="term" value="C:plasma membrane"/>
    <property type="evidence" value="ECO:0007669"/>
    <property type="project" value="TreeGrafter"/>
</dbReference>
<keyword evidence="1" id="KW-0812">Transmembrane</keyword>
<feature type="transmembrane region" description="Helical" evidence="1">
    <location>
        <begin position="135"/>
        <end position="157"/>
    </location>
</feature>
<feature type="transmembrane region" description="Helical" evidence="1">
    <location>
        <begin position="285"/>
        <end position="309"/>
    </location>
</feature>
<feature type="transmembrane region" description="Helical" evidence="1">
    <location>
        <begin position="12"/>
        <end position="33"/>
    </location>
</feature>
<protein>
    <recommendedName>
        <fullName evidence="4">Seven TM Receptor</fullName>
    </recommendedName>
</protein>
<dbReference type="PANTHER" id="PTHR22943">
    <property type="entry name" value="7-TRANSMEMBRANE DOMAIN RECEPTOR C.ELEGANS"/>
    <property type="match status" value="1"/>
</dbReference>
<dbReference type="AlphaFoldDB" id="A0A9P1IPA3"/>
<accession>A0A9P1IPA3</accession>
<dbReference type="GO" id="GO:0038022">
    <property type="term" value="F:G protein-coupled olfactory receptor activity"/>
    <property type="evidence" value="ECO:0007669"/>
    <property type="project" value="TreeGrafter"/>
</dbReference>
<dbReference type="PANTHER" id="PTHR22943:SF248">
    <property type="entry name" value="SEVEN TM RECEPTOR"/>
    <property type="match status" value="1"/>
</dbReference>
<dbReference type="OrthoDB" id="2101615at2759"/>
<feature type="transmembrane region" description="Helical" evidence="1">
    <location>
        <begin position="45"/>
        <end position="70"/>
    </location>
</feature>
<evidence type="ECO:0000313" key="3">
    <source>
        <dbReference type="Proteomes" id="UP001152747"/>
    </source>
</evidence>
<keyword evidence="1" id="KW-1133">Transmembrane helix</keyword>
<proteinExistence type="predicted"/>
<dbReference type="GO" id="GO:0042048">
    <property type="term" value="P:olfactory behavior"/>
    <property type="evidence" value="ECO:0007669"/>
    <property type="project" value="TreeGrafter"/>
</dbReference>
<name>A0A9P1IPA3_9PELO</name>
<reference evidence="2" key="1">
    <citation type="submission" date="2022-11" db="EMBL/GenBank/DDBJ databases">
        <authorList>
            <person name="Kikuchi T."/>
        </authorList>
    </citation>
    <scope>NUCLEOTIDE SEQUENCE</scope>
    <source>
        <strain evidence="2">PS1010</strain>
    </source>
</reference>
<dbReference type="Pfam" id="PF10326">
    <property type="entry name" value="7TM_GPCR_Str"/>
    <property type="match status" value="1"/>
</dbReference>
<keyword evidence="1" id="KW-0472">Membrane</keyword>
<evidence type="ECO:0008006" key="4">
    <source>
        <dbReference type="Google" id="ProtNLM"/>
    </source>
</evidence>
<sequence length="351" mass="40507">MAGNFDNILKTIQKICLALSYILNIQLIFLILFKSPKSFGSYRVLMIYISVTNVIYSNSIIFVSPTIHSFESSYAAFININNTLLKNREVIRILLDAWCAMFGTFMGMFALQYIYRYFVIMNNTKMLNTFNSYKIIIWMSLPLIYMTVWGTVCYYYFAPNSEFTEYLRQNILNVYGFQMDDVVYVGVHLYSTDKYGKTIIDWDAIIGVIIIWAFLMSSLIIIIYFGVSCHSKIKKKSNAGSRKNTNFQMRVFTSLVVQTLVPVFLMHTPVSVIFLFAFLQFDTTILTFLVVIAVAIFPVVNPIPIMLIIPDYRFAIFKCCRRDMNQKQINSITVHHLTAPPSKITANEDNS</sequence>
<organism evidence="2 3">
    <name type="scientific">Caenorhabditis angaria</name>
    <dbReference type="NCBI Taxonomy" id="860376"/>
    <lineage>
        <taxon>Eukaryota</taxon>
        <taxon>Metazoa</taxon>
        <taxon>Ecdysozoa</taxon>
        <taxon>Nematoda</taxon>
        <taxon>Chromadorea</taxon>
        <taxon>Rhabditida</taxon>
        <taxon>Rhabditina</taxon>
        <taxon>Rhabditomorpha</taxon>
        <taxon>Rhabditoidea</taxon>
        <taxon>Rhabditidae</taxon>
        <taxon>Peloderinae</taxon>
        <taxon>Caenorhabditis</taxon>
    </lineage>
</organism>
<dbReference type="EMBL" id="CANHGI010000004">
    <property type="protein sequence ID" value="CAI5448246.1"/>
    <property type="molecule type" value="Genomic_DNA"/>
</dbReference>
<dbReference type="SUPFAM" id="SSF81321">
    <property type="entry name" value="Family A G protein-coupled receptor-like"/>
    <property type="match status" value="1"/>
</dbReference>
<gene>
    <name evidence="2" type="ORF">CAMP_LOCUS10883</name>
</gene>